<evidence type="ECO:0008006" key="4">
    <source>
        <dbReference type="Google" id="ProtNLM"/>
    </source>
</evidence>
<accession>A0A367RH36</accession>
<evidence type="ECO:0000313" key="2">
    <source>
        <dbReference type="EMBL" id="RCJ34612.1"/>
    </source>
</evidence>
<sequence length="110" mass="12043">MSDEIDLDDDDVVSLGHADYSISNTATSTVGEIKKSLLKTWLTGYLQGWISGGMACRVLSVHGGGWRAGKILLRLEFIPNEPKIPERKTSMATTEPVSPLDDLRSQLNPE</sequence>
<evidence type="ECO:0000313" key="3">
    <source>
        <dbReference type="Proteomes" id="UP000252085"/>
    </source>
</evidence>
<dbReference type="Pfam" id="PF08872">
    <property type="entry name" value="KGK"/>
    <property type="match status" value="1"/>
</dbReference>
<gene>
    <name evidence="2" type="ORF">A6769_22040</name>
</gene>
<dbReference type="Proteomes" id="UP000252085">
    <property type="component" value="Unassembled WGS sequence"/>
</dbReference>
<dbReference type="InterPro" id="IPR014971">
    <property type="entry name" value="KGK"/>
</dbReference>
<proteinExistence type="predicted"/>
<evidence type="ECO:0000256" key="1">
    <source>
        <dbReference type="SAM" id="MobiDB-lite"/>
    </source>
</evidence>
<feature type="region of interest" description="Disordered" evidence="1">
    <location>
        <begin position="84"/>
        <end position="110"/>
    </location>
</feature>
<dbReference type="EMBL" id="LXQE01000155">
    <property type="protein sequence ID" value="RCJ34612.1"/>
    <property type="molecule type" value="Genomic_DNA"/>
</dbReference>
<dbReference type="AlphaFoldDB" id="A0A367RH36"/>
<organism evidence="2 3">
    <name type="scientific">Nostoc punctiforme NIES-2108</name>
    <dbReference type="NCBI Taxonomy" id="1356359"/>
    <lineage>
        <taxon>Bacteria</taxon>
        <taxon>Bacillati</taxon>
        <taxon>Cyanobacteriota</taxon>
        <taxon>Cyanophyceae</taxon>
        <taxon>Nostocales</taxon>
        <taxon>Nostocaceae</taxon>
        <taxon>Nostoc</taxon>
    </lineage>
</organism>
<name>A0A367RH36_NOSPU</name>
<protein>
    <recommendedName>
        <fullName evidence="4">KGK domain-containing protein</fullName>
    </recommendedName>
</protein>
<comment type="caution">
    <text evidence="2">The sequence shown here is derived from an EMBL/GenBank/DDBJ whole genome shotgun (WGS) entry which is preliminary data.</text>
</comment>
<reference evidence="2 3" key="1">
    <citation type="submission" date="2016-04" db="EMBL/GenBank/DDBJ databases">
        <authorList>
            <person name="Evans L.H."/>
            <person name="Alamgir A."/>
            <person name="Owens N."/>
            <person name="Weber N.D."/>
            <person name="Virtaneva K."/>
            <person name="Barbian K."/>
            <person name="Babar A."/>
            <person name="Rosenke K."/>
        </authorList>
    </citation>
    <scope>NUCLEOTIDE SEQUENCE [LARGE SCALE GENOMIC DNA]</scope>
    <source>
        <strain evidence="2">NIES-2108</strain>
    </source>
</reference>